<proteinExistence type="predicted"/>
<reference evidence="3 4" key="1">
    <citation type="journal article" date="2015" name="Proc. Natl. Acad. Sci. U.S.A.">
        <title>The resurrection genome of Boea hygrometrica: A blueprint for survival of dehydration.</title>
        <authorList>
            <person name="Xiao L."/>
            <person name="Yang G."/>
            <person name="Zhang L."/>
            <person name="Yang X."/>
            <person name="Zhao S."/>
            <person name="Ji Z."/>
            <person name="Zhou Q."/>
            <person name="Hu M."/>
            <person name="Wang Y."/>
            <person name="Chen M."/>
            <person name="Xu Y."/>
            <person name="Jin H."/>
            <person name="Xiao X."/>
            <person name="Hu G."/>
            <person name="Bao F."/>
            <person name="Hu Y."/>
            <person name="Wan P."/>
            <person name="Li L."/>
            <person name="Deng X."/>
            <person name="Kuang T."/>
            <person name="Xiang C."/>
            <person name="Zhu J.K."/>
            <person name="Oliver M.J."/>
            <person name="He Y."/>
        </authorList>
    </citation>
    <scope>NUCLEOTIDE SEQUENCE [LARGE SCALE GENOMIC DNA]</scope>
    <source>
        <strain evidence="4">cv. XS01</strain>
    </source>
</reference>
<feature type="signal peptide" evidence="2">
    <location>
        <begin position="1"/>
        <end position="15"/>
    </location>
</feature>
<feature type="region of interest" description="Disordered" evidence="1">
    <location>
        <begin position="140"/>
        <end position="227"/>
    </location>
</feature>
<keyword evidence="2" id="KW-0732">Signal</keyword>
<dbReference type="AlphaFoldDB" id="A0A2Z7BGE4"/>
<evidence type="ECO:0000313" key="3">
    <source>
        <dbReference type="EMBL" id="KZV33432.1"/>
    </source>
</evidence>
<dbReference type="Proteomes" id="UP000250235">
    <property type="component" value="Unassembled WGS sequence"/>
</dbReference>
<evidence type="ECO:0000256" key="1">
    <source>
        <dbReference type="SAM" id="MobiDB-lite"/>
    </source>
</evidence>
<gene>
    <name evidence="3" type="ORF">F511_38241</name>
</gene>
<evidence type="ECO:0000256" key="2">
    <source>
        <dbReference type="SAM" id="SignalP"/>
    </source>
</evidence>
<name>A0A2Z7BGE4_9LAMI</name>
<evidence type="ECO:0000313" key="4">
    <source>
        <dbReference type="Proteomes" id="UP000250235"/>
    </source>
</evidence>
<keyword evidence="4" id="KW-1185">Reference proteome</keyword>
<accession>A0A2Z7BGE4</accession>
<feature type="compositionally biased region" description="Basic and acidic residues" evidence="1">
    <location>
        <begin position="181"/>
        <end position="197"/>
    </location>
</feature>
<feature type="chain" id="PRO_5016233816" evidence="2">
    <location>
        <begin position="16"/>
        <end position="239"/>
    </location>
</feature>
<organism evidence="3 4">
    <name type="scientific">Dorcoceras hygrometricum</name>
    <dbReference type="NCBI Taxonomy" id="472368"/>
    <lineage>
        <taxon>Eukaryota</taxon>
        <taxon>Viridiplantae</taxon>
        <taxon>Streptophyta</taxon>
        <taxon>Embryophyta</taxon>
        <taxon>Tracheophyta</taxon>
        <taxon>Spermatophyta</taxon>
        <taxon>Magnoliopsida</taxon>
        <taxon>eudicotyledons</taxon>
        <taxon>Gunneridae</taxon>
        <taxon>Pentapetalae</taxon>
        <taxon>asterids</taxon>
        <taxon>lamiids</taxon>
        <taxon>Lamiales</taxon>
        <taxon>Gesneriaceae</taxon>
        <taxon>Didymocarpoideae</taxon>
        <taxon>Trichosporeae</taxon>
        <taxon>Loxocarpinae</taxon>
        <taxon>Dorcoceras</taxon>
    </lineage>
</organism>
<sequence>MLLLRHISCLQLLQCNVWYICNVCLRNPLFIYVIAPHSIAAQNEAFRGLFKSIRQEAQNDNNALSLALKAVRTQNAILSIDLAATQKEVKDLKVALSKDFDDKLADIRNDLLEFRVETQAQLASLGAHLAELIAFVTKGSDDKKGEGSSSRPQPPPDDQNIPSGGSGSRADDPSRSGGDTVSREGANRGGDGRRRGDSCGSSKRRLSDSGGGSGGRINYGPYLSPKRDAEYWISGKRQF</sequence>
<dbReference type="EMBL" id="KV005794">
    <property type="protein sequence ID" value="KZV33432.1"/>
    <property type="molecule type" value="Genomic_DNA"/>
</dbReference>
<protein>
    <submittedName>
        <fullName evidence="3">Pentatricopeptide repeat-containing protein</fullName>
    </submittedName>
</protein>